<dbReference type="KEGG" id="lak:106157840"/>
<dbReference type="PANTHER" id="PTHR31836">
    <property type="match status" value="1"/>
</dbReference>
<name>A0A1S3HSP2_LINAN</name>
<dbReference type="Proteomes" id="UP000085678">
    <property type="component" value="Unplaced"/>
</dbReference>
<feature type="signal peptide" evidence="2">
    <location>
        <begin position="1"/>
        <end position="21"/>
    </location>
</feature>
<dbReference type="InterPro" id="IPR036908">
    <property type="entry name" value="RlpA-like_sf"/>
</dbReference>
<dbReference type="RefSeq" id="XP_013389060.1">
    <property type="nucleotide sequence ID" value="XM_013533606.2"/>
</dbReference>
<dbReference type="Gene3D" id="2.40.40.10">
    <property type="entry name" value="RlpA-like domain"/>
    <property type="match status" value="1"/>
</dbReference>
<dbReference type="STRING" id="7574.A0A1S3HSP2"/>
<dbReference type="Gene3D" id="2.60.40.760">
    <property type="entry name" value="Expansin, cellulose-binding-like domain"/>
    <property type="match status" value="1"/>
</dbReference>
<protein>
    <submittedName>
        <fullName evidence="4 5">Uncharacterized protein LOC106157840</fullName>
    </submittedName>
</protein>
<dbReference type="SUPFAM" id="SSF49590">
    <property type="entry name" value="PHL pollen allergen"/>
    <property type="match status" value="1"/>
</dbReference>
<dbReference type="SUPFAM" id="SSF50685">
    <property type="entry name" value="Barwin-like endoglucanases"/>
    <property type="match status" value="1"/>
</dbReference>
<accession>A0A1S3HSP2</accession>
<feature type="chain" id="PRO_5014545768" evidence="2">
    <location>
        <begin position="22"/>
        <end position="246"/>
    </location>
</feature>
<evidence type="ECO:0000313" key="5">
    <source>
        <dbReference type="RefSeq" id="XP_013389061.1"/>
    </source>
</evidence>
<keyword evidence="3" id="KW-1185">Reference proteome</keyword>
<evidence type="ECO:0000313" key="3">
    <source>
        <dbReference type="Proteomes" id="UP000085678"/>
    </source>
</evidence>
<evidence type="ECO:0000256" key="1">
    <source>
        <dbReference type="ARBA" id="ARBA00022729"/>
    </source>
</evidence>
<keyword evidence="1 2" id="KW-0732">Signal</keyword>
<dbReference type="PANTHER" id="PTHR31836:SF21">
    <property type="entry name" value="EXPANSIN-LIKE PROTEIN 7"/>
    <property type="match status" value="1"/>
</dbReference>
<dbReference type="InterPro" id="IPR051477">
    <property type="entry name" value="Expansin_CellWall"/>
</dbReference>
<dbReference type="RefSeq" id="XP_013389061.1">
    <property type="nucleotide sequence ID" value="XM_013533607.2"/>
</dbReference>
<dbReference type="OrthoDB" id="406505at2759"/>
<dbReference type="GeneID" id="106157840"/>
<proteinExistence type="predicted"/>
<reference evidence="4 5" key="1">
    <citation type="submission" date="2025-04" db="UniProtKB">
        <authorList>
            <consortium name="RefSeq"/>
        </authorList>
    </citation>
    <scope>IDENTIFICATION</scope>
    <source>
        <tissue evidence="4 5">Gonads</tissue>
    </source>
</reference>
<organism evidence="3 4">
    <name type="scientific">Lingula anatina</name>
    <name type="common">Brachiopod</name>
    <name type="synonym">Lingula unguis</name>
    <dbReference type="NCBI Taxonomy" id="7574"/>
    <lineage>
        <taxon>Eukaryota</taxon>
        <taxon>Metazoa</taxon>
        <taxon>Spiralia</taxon>
        <taxon>Lophotrochozoa</taxon>
        <taxon>Brachiopoda</taxon>
        <taxon>Linguliformea</taxon>
        <taxon>Lingulata</taxon>
        <taxon>Lingulida</taxon>
        <taxon>Linguloidea</taxon>
        <taxon>Lingulidae</taxon>
        <taxon>Lingula</taxon>
    </lineage>
</organism>
<dbReference type="AlphaFoldDB" id="A0A1S3HSP2"/>
<evidence type="ECO:0000256" key="2">
    <source>
        <dbReference type="SAM" id="SignalP"/>
    </source>
</evidence>
<dbReference type="CDD" id="cd22271">
    <property type="entry name" value="DPBB_EXP_N-like"/>
    <property type="match status" value="1"/>
</dbReference>
<gene>
    <name evidence="4 5" type="primary">LOC106157840</name>
</gene>
<dbReference type="InterPro" id="IPR036749">
    <property type="entry name" value="Expansin_CBD_sf"/>
</dbReference>
<sequence length="246" mass="27277">MLIFTLTLLYTLAYNLPGGSAQQTKLNELYQKRFFGEGTYYGQSYNQAKETCQLRSMLPGKLSDYGIDSTAAINIEQFTGSLTCGICLRVTGSGQGLGLNPLTGTYLVYVTDLCPSCKQGDVDFALVGDGRWNIDFTAVPCPFNDNVSYRFQDSSPWYIKIQVGNTRLPVTGMALYNGASKEYVPMMRTNDGFWIMNPSILNRYQRPIQYPLRVQLTSVRGEVLQDTVTGSAKGVVYTGSVQFTSQ</sequence>
<evidence type="ECO:0000313" key="4">
    <source>
        <dbReference type="RefSeq" id="XP_013389060.1"/>
    </source>
</evidence>